<dbReference type="Proteomes" id="UP000019149">
    <property type="component" value="Unassembled WGS sequence"/>
</dbReference>
<evidence type="ECO:0000313" key="2">
    <source>
        <dbReference type="Proteomes" id="UP000019149"/>
    </source>
</evidence>
<protein>
    <submittedName>
        <fullName evidence="1">Syntaxin-binding protein 5-like protein</fullName>
    </submittedName>
</protein>
<dbReference type="KEGG" id="egl:EGR_01979"/>
<dbReference type="GO" id="GO:0045159">
    <property type="term" value="F:myosin II binding"/>
    <property type="evidence" value="ECO:0007669"/>
    <property type="project" value="TreeGrafter"/>
</dbReference>
<dbReference type="GO" id="GO:0006887">
    <property type="term" value="P:exocytosis"/>
    <property type="evidence" value="ECO:0007669"/>
    <property type="project" value="TreeGrafter"/>
</dbReference>
<name>W6UNH6_ECHGR</name>
<keyword evidence="2" id="KW-1185">Reference proteome</keyword>
<dbReference type="AlphaFoldDB" id="W6UNH6"/>
<dbReference type="CTD" id="36337694"/>
<dbReference type="GO" id="GO:0005096">
    <property type="term" value="F:GTPase activator activity"/>
    <property type="evidence" value="ECO:0007669"/>
    <property type="project" value="TreeGrafter"/>
</dbReference>
<dbReference type="GO" id="GO:0031201">
    <property type="term" value="C:SNARE complex"/>
    <property type="evidence" value="ECO:0007669"/>
    <property type="project" value="TreeGrafter"/>
</dbReference>
<dbReference type="OrthoDB" id="19944at2759"/>
<dbReference type="GO" id="GO:0019905">
    <property type="term" value="F:syntaxin binding"/>
    <property type="evidence" value="ECO:0007669"/>
    <property type="project" value="TreeGrafter"/>
</dbReference>
<dbReference type="EMBL" id="APAU02000008">
    <property type="protein sequence ID" value="EUB63175.1"/>
    <property type="molecule type" value="Genomic_DNA"/>
</dbReference>
<comment type="caution">
    <text evidence="1">The sequence shown here is derived from an EMBL/GenBank/DDBJ whole genome shotgun (WGS) entry which is preliminary data.</text>
</comment>
<dbReference type="STRING" id="6210.W6UNH6"/>
<dbReference type="PANTHER" id="PTHR10241:SF25">
    <property type="entry name" value="TOMOSYN, ISOFORM C"/>
    <property type="match status" value="1"/>
</dbReference>
<gene>
    <name evidence="1" type="ORF">EGR_01979</name>
</gene>
<dbReference type="GO" id="GO:0006893">
    <property type="term" value="P:Golgi to plasma membrane transport"/>
    <property type="evidence" value="ECO:0007669"/>
    <property type="project" value="TreeGrafter"/>
</dbReference>
<dbReference type="GO" id="GO:0005886">
    <property type="term" value="C:plasma membrane"/>
    <property type="evidence" value="ECO:0007669"/>
    <property type="project" value="TreeGrafter"/>
</dbReference>
<sequence>MTSKSKKLLKVIDGLRAWNLAATISGSNQKSGIDIKEVLKSDHFQLGTIVKHGFPYQPLCMGFDPVQRILAVGTMNGCIKFTKLVHLMTREDNTTSLLPTIYTYFLI</sequence>
<organism evidence="1 2">
    <name type="scientific">Echinococcus granulosus</name>
    <name type="common">Hydatid tapeworm</name>
    <dbReference type="NCBI Taxonomy" id="6210"/>
    <lineage>
        <taxon>Eukaryota</taxon>
        <taxon>Metazoa</taxon>
        <taxon>Spiralia</taxon>
        <taxon>Lophotrochozoa</taxon>
        <taxon>Platyhelminthes</taxon>
        <taxon>Cestoda</taxon>
        <taxon>Eucestoda</taxon>
        <taxon>Cyclophyllidea</taxon>
        <taxon>Taeniidae</taxon>
        <taxon>Echinococcus</taxon>
        <taxon>Echinococcus granulosus group</taxon>
    </lineage>
</organism>
<dbReference type="RefSeq" id="XP_024354371.1">
    <property type="nucleotide sequence ID" value="XM_024491228.1"/>
</dbReference>
<accession>W6UNH6</accession>
<evidence type="ECO:0000313" key="1">
    <source>
        <dbReference type="EMBL" id="EUB63175.1"/>
    </source>
</evidence>
<reference evidence="1 2" key="1">
    <citation type="journal article" date="2013" name="Nat. Genet.">
        <title>The genome of the hydatid tapeworm Echinococcus granulosus.</title>
        <authorList>
            <person name="Zheng H."/>
            <person name="Zhang W."/>
            <person name="Zhang L."/>
            <person name="Zhang Z."/>
            <person name="Li J."/>
            <person name="Lu G."/>
            <person name="Zhu Y."/>
            <person name="Wang Y."/>
            <person name="Huang Y."/>
            <person name="Liu J."/>
            <person name="Kang H."/>
            <person name="Chen J."/>
            <person name="Wang L."/>
            <person name="Chen A."/>
            <person name="Yu S."/>
            <person name="Gao Z."/>
            <person name="Jin L."/>
            <person name="Gu W."/>
            <person name="Wang Z."/>
            <person name="Zhao L."/>
            <person name="Shi B."/>
            <person name="Wen H."/>
            <person name="Lin R."/>
            <person name="Jones M.K."/>
            <person name="Brejova B."/>
            <person name="Vinar T."/>
            <person name="Zhao G."/>
            <person name="McManus D.P."/>
            <person name="Chen Z."/>
            <person name="Zhou Y."/>
            <person name="Wang S."/>
        </authorList>
    </citation>
    <scope>NUCLEOTIDE SEQUENCE [LARGE SCALE GENOMIC DNA]</scope>
</reference>
<dbReference type="PANTHER" id="PTHR10241">
    <property type="entry name" value="LETHAL 2 GIANT LARVAE PROTEIN"/>
    <property type="match status" value="1"/>
</dbReference>
<proteinExistence type="predicted"/>
<dbReference type="GeneID" id="36337694"/>